<keyword evidence="7" id="KW-0479">Metal-binding</keyword>
<comment type="pathway">
    <text evidence="2 13">Carbohydrate degradation; glycolysis; pyruvate from D-glyceraldehyde 3-phosphate: step 2/5.</text>
</comment>
<evidence type="ECO:0000256" key="1">
    <source>
        <dbReference type="ARBA" id="ARBA00001946"/>
    </source>
</evidence>
<evidence type="ECO:0000313" key="16">
    <source>
        <dbReference type="Proteomes" id="UP001189429"/>
    </source>
</evidence>
<dbReference type="PANTHER" id="PTHR11406">
    <property type="entry name" value="PHOSPHOGLYCERATE KINASE"/>
    <property type="match status" value="1"/>
</dbReference>
<comment type="subunit">
    <text evidence="4 14">Monomer.</text>
</comment>
<dbReference type="InterPro" id="IPR015824">
    <property type="entry name" value="Phosphoglycerate_kinase_N"/>
</dbReference>
<gene>
    <name evidence="15" type="ORF">PCOR1329_LOCUS33388</name>
</gene>
<dbReference type="EC" id="2.7.2.3" evidence="5 13"/>
<evidence type="ECO:0000256" key="8">
    <source>
        <dbReference type="ARBA" id="ARBA00022741"/>
    </source>
</evidence>
<name>A0ABN9SX05_9DINO</name>
<dbReference type="SUPFAM" id="SSF53748">
    <property type="entry name" value="Phosphoglycerate kinase"/>
    <property type="match status" value="1"/>
</dbReference>
<comment type="caution">
    <text evidence="15">The sequence shown here is derived from an EMBL/GenBank/DDBJ whole genome shotgun (WGS) entry which is preliminary data.</text>
</comment>
<comment type="similarity">
    <text evidence="3 13">Belongs to the phosphoglycerate kinase family.</text>
</comment>
<evidence type="ECO:0000256" key="14">
    <source>
        <dbReference type="RuleBase" id="RU000696"/>
    </source>
</evidence>
<organism evidence="15 16">
    <name type="scientific">Prorocentrum cordatum</name>
    <dbReference type="NCBI Taxonomy" id="2364126"/>
    <lineage>
        <taxon>Eukaryota</taxon>
        <taxon>Sar</taxon>
        <taxon>Alveolata</taxon>
        <taxon>Dinophyceae</taxon>
        <taxon>Prorocentrales</taxon>
        <taxon>Prorocentraceae</taxon>
        <taxon>Prorocentrum</taxon>
    </lineage>
</organism>
<evidence type="ECO:0000256" key="9">
    <source>
        <dbReference type="ARBA" id="ARBA00022777"/>
    </source>
</evidence>
<evidence type="ECO:0000313" key="15">
    <source>
        <dbReference type="EMBL" id="CAK0837096.1"/>
    </source>
</evidence>
<dbReference type="InterPro" id="IPR001576">
    <property type="entry name" value="Phosphoglycerate_kinase"/>
</dbReference>
<keyword evidence="16" id="KW-1185">Reference proteome</keyword>
<proteinExistence type="inferred from homology"/>
<dbReference type="Gene3D" id="3.40.50.1260">
    <property type="entry name" value="Phosphoglycerate kinase, N-terminal domain"/>
    <property type="match status" value="3"/>
</dbReference>
<evidence type="ECO:0000256" key="7">
    <source>
        <dbReference type="ARBA" id="ARBA00022723"/>
    </source>
</evidence>
<keyword evidence="8" id="KW-0547">Nucleotide-binding</keyword>
<evidence type="ECO:0000256" key="11">
    <source>
        <dbReference type="ARBA" id="ARBA00022842"/>
    </source>
</evidence>
<dbReference type="PIRSF" id="PIRSF000724">
    <property type="entry name" value="Pgk"/>
    <property type="match status" value="1"/>
</dbReference>
<sequence length="417" mass="43970">MPAKRKIEDVDVSGKRVFMRVDFNVPQDKADPTKITNTQRIDGALPTIKYALEKGAKSVVLASHLGRPDGCVVEKFSLAPVAKILGEKLGKPVTFLKDCCGSEVEAACAEPASGSVILLENLRFHVEEEGKGVDAEGNKVKADKGKVAEFRASIRKLADIYCNDAFGTAHRAHSSMVGEGYDVKCSGFLMAKELDAFAKVLDTPSKPVLAILGGAKVSDKIQLIMNMLDKVDKLIVGGGMAYTFLKVNDGMAIGTSLYDEDGAKIVPEIMEKAKKLGVEIVLPVDFVISSKFGEDGEIKAATKEDGIPDGFMGLDCGPKSVEMNAAAVAASKTILWNGPMGVFEMSKFEAGTKKLMDAVVQATAAGVITVIGGGDTATACKKYDTEDKVTHCSTGGGASLELLEGKVLPGVDALNSA</sequence>
<keyword evidence="9 13" id="KW-0418">Kinase</keyword>
<reference evidence="15" key="1">
    <citation type="submission" date="2023-10" db="EMBL/GenBank/DDBJ databases">
        <authorList>
            <person name="Chen Y."/>
            <person name="Shah S."/>
            <person name="Dougan E. K."/>
            <person name="Thang M."/>
            <person name="Chan C."/>
        </authorList>
    </citation>
    <scope>NUCLEOTIDE SEQUENCE [LARGE SCALE GENOMIC DNA]</scope>
</reference>
<dbReference type="PROSITE" id="PS00111">
    <property type="entry name" value="PGLYCERATE_KINASE"/>
    <property type="match status" value="1"/>
</dbReference>
<keyword evidence="11" id="KW-0460">Magnesium</keyword>
<dbReference type="InterPro" id="IPR015911">
    <property type="entry name" value="Phosphoglycerate_kinase_CS"/>
</dbReference>
<dbReference type="PRINTS" id="PR00477">
    <property type="entry name" value="PHGLYCKINASE"/>
</dbReference>
<evidence type="ECO:0000256" key="10">
    <source>
        <dbReference type="ARBA" id="ARBA00022840"/>
    </source>
</evidence>
<evidence type="ECO:0000256" key="12">
    <source>
        <dbReference type="ARBA" id="ARBA00023152"/>
    </source>
</evidence>
<evidence type="ECO:0000256" key="3">
    <source>
        <dbReference type="ARBA" id="ARBA00008982"/>
    </source>
</evidence>
<evidence type="ECO:0000256" key="2">
    <source>
        <dbReference type="ARBA" id="ARBA00004838"/>
    </source>
</evidence>
<evidence type="ECO:0000256" key="4">
    <source>
        <dbReference type="ARBA" id="ARBA00011245"/>
    </source>
</evidence>
<dbReference type="HAMAP" id="MF_00145">
    <property type="entry name" value="Phosphoglyc_kinase"/>
    <property type="match status" value="1"/>
</dbReference>
<keyword evidence="12" id="KW-0324">Glycolysis</keyword>
<protein>
    <recommendedName>
        <fullName evidence="5 13">Phosphoglycerate kinase</fullName>
        <ecNumber evidence="5 13">2.7.2.3</ecNumber>
    </recommendedName>
</protein>
<keyword evidence="6 13" id="KW-0808">Transferase</keyword>
<evidence type="ECO:0000256" key="13">
    <source>
        <dbReference type="RuleBase" id="RU000532"/>
    </source>
</evidence>
<evidence type="ECO:0000256" key="5">
    <source>
        <dbReference type="ARBA" id="ARBA00013061"/>
    </source>
</evidence>
<dbReference type="Pfam" id="PF00162">
    <property type="entry name" value="PGK"/>
    <property type="match status" value="1"/>
</dbReference>
<dbReference type="PANTHER" id="PTHR11406:SF0">
    <property type="entry name" value="PHOSPHOGLYCERATE KINASE"/>
    <property type="match status" value="1"/>
</dbReference>
<dbReference type="InterPro" id="IPR036043">
    <property type="entry name" value="Phosphoglycerate_kinase_sf"/>
</dbReference>
<evidence type="ECO:0000256" key="6">
    <source>
        <dbReference type="ARBA" id="ARBA00022679"/>
    </source>
</evidence>
<keyword evidence="10" id="KW-0067">ATP-binding</keyword>
<dbReference type="EMBL" id="CAUYUJ010014003">
    <property type="protein sequence ID" value="CAK0837096.1"/>
    <property type="molecule type" value="Genomic_DNA"/>
</dbReference>
<accession>A0ABN9SX05</accession>
<comment type="catalytic activity">
    <reaction evidence="13">
        <text>(2R)-3-phosphoglycerate + ATP = (2R)-3-phospho-glyceroyl phosphate + ADP</text>
        <dbReference type="Rhea" id="RHEA:14801"/>
        <dbReference type="ChEBI" id="CHEBI:30616"/>
        <dbReference type="ChEBI" id="CHEBI:57604"/>
        <dbReference type="ChEBI" id="CHEBI:58272"/>
        <dbReference type="ChEBI" id="CHEBI:456216"/>
        <dbReference type="EC" id="2.7.2.3"/>
    </reaction>
</comment>
<comment type="cofactor">
    <cofactor evidence="1">
        <name>Mg(2+)</name>
        <dbReference type="ChEBI" id="CHEBI:18420"/>
    </cofactor>
</comment>
<dbReference type="Proteomes" id="UP001189429">
    <property type="component" value="Unassembled WGS sequence"/>
</dbReference>
<dbReference type="CDD" id="cd00318">
    <property type="entry name" value="Phosphoglycerate_kinase"/>
    <property type="match status" value="1"/>
</dbReference>